<evidence type="ECO:0000313" key="2">
    <source>
        <dbReference type="Proteomes" id="UP000055048"/>
    </source>
</evidence>
<proteinExistence type="predicted"/>
<gene>
    <name evidence="1" type="ORF">T05_2831</name>
</gene>
<name>A0A0V0TDG2_9BILA</name>
<dbReference type="EMBL" id="JYDJ01000351">
    <property type="protein sequence ID" value="KRX36631.1"/>
    <property type="molecule type" value="Genomic_DNA"/>
</dbReference>
<organism evidence="1 2">
    <name type="scientific">Trichinella murrelli</name>
    <dbReference type="NCBI Taxonomy" id="144512"/>
    <lineage>
        <taxon>Eukaryota</taxon>
        <taxon>Metazoa</taxon>
        <taxon>Ecdysozoa</taxon>
        <taxon>Nematoda</taxon>
        <taxon>Enoplea</taxon>
        <taxon>Dorylaimia</taxon>
        <taxon>Trichinellida</taxon>
        <taxon>Trichinellidae</taxon>
        <taxon>Trichinella</taxon>
    </lineage>
</organism>
<comment type="caution">
    <text evidence="1">The sequence shown here is derived from an EMBL/GenBank/DDBJ whole genome shotgun (WGS) entry which is preliminary data.</text>
</comment>
<evidence type="ECO:0000313" key="1">
    <source>
        <dbReference type="EMBL" id="KRX36631.1"/>
    </source>
</evidence>
<protein>
    <submittedName>
        <fullName evidence="1">Uncharacterized protein</fullName>
    </submittedName>
</protein>
<sequence>MAVITFRFEDLTILSSHHDQGSAEPRLRNAETIHKNIITVYKDVKCSSINQQGIVKTYKAF</sequence>
<reference evidence="1 2" key="1">
    <citation type="submission" date="2015-01" db="EMBL/GenBank/DDBJ databases">
        <title>Evolution of Trichinella species and genotypes.</title>
        <authorList>
            <person name="Korhonen P.K."/>
            <person name="Edoardo P."/>
            <person name="Giuseppe L.R."/>
            <person name="Gasser R.B."/>
        </authorList>
    </citation>
    <scope>NUCLEOTIDE SEQUENCE [LARGE SCALE GENOMIC DNA]</scope>
    <source>
        <strain evidence="1">ISS417</strain>
    </source>
</reference>
<keyword evidence="2" id="KW-1185">Reference proteome</keyword>
<dbReference type="AlphaFoldDB" id="A0A0V0TDG2"/>
<accession>A0A0V0TDG2</accession>
<dbReference type="Proteomes" id="UP000055048">
    <property type="component" value="Unassembled WGS sequence"/>
</dbReference>